<evidence type="ECO:0000313" key="3">
    <source>
        <dbReference type="EMBL" id="RZC63618.1"/>
    </source>
</evidence>
<accession>A0A4Y7JUZ4</accession>
<organism evidence="3 4">
    <name type="scientific">Papaver somniferum</name>
    <name type="common">Opium poppy</name>
    <dbReference type="NCBI Taxonomy" id="3469"/>
    <lineage>
        <taxon>Eukaryota</taxon>
        <taxon>Viridiplantae</taxon>
        <taxon>Streptophyta</taxon>
        <taxon>Embryophyta</taxon>
        <taxon>Tracheophyta</taxon>
        <taxon>Spermatophyta</taxon>
        <taxon>Magnoliopsida</taxon>
        <taxon>Ranunculales</taxon>
        <taxon>Papaveraceae</taxon>
        <taxon>Papaveroideae</taxon>
        <taxon>Papaver</taxon>
    </lineage>
</organism>
<dbReference type="SUPFAM" id="SSF52058">
    <property type="entry name" value="L domain-like"/>
    <property type="match status" value="1"/>
</dbReference>
<dbReference type="InterPro" id="IPR055357">
    <property type="entry name" value="LRR_At1g61320_AtMIF1"/>
</dbReference>
<dbReference type="InterPro" id="IPR050232">
    <property type="entry name" value="FBL13/AtMIF1-like"/>
</dbReference>
<protein>
    <recommendedName>
        <fullName evidence="2">FBD domain-containing protein</fullName>
    </recommendedName>
</protein>
<dbReference type="Gene3D" id="3.80.10.10">
    <property type="entry name" value="Ribonuclease Inhibitor"/>
    <property type="match status" value="1"/>
</dbReference>
<keyword evidence="4" id="KW-1185">Reference proteome</keyword>
<proteinExistence type="predicted"/>
<dbReference type="Proteomes" id="UP000316621">
    <property type="component" value="Chromosome 5"/>
</dbReference>
<dbReference type="PANTHER" id="PTHR31900">
    <property type="entry name" value="F-BOX/RNI SUPERFAMILY PROTEIN-RELATED"/>
    <property type="match status" value="1"/>
</dbReference>
<dbReference type="Pfam" id="PF08387">
    <property type="entry name" value="FBD"/>
    <property type="match status" value="1"/>
</dbReference>
<dbReference type="PANTHER" id="PTHR31900:SF30">
    <property type="entry name" value="SUPERFAMILY PROTEIN, PUTATIVE-RELATED"/>
    <property type="match status" value="1"/>
</dbReference>
<feature type="region of interest" description="Disordered" evidence="1">
    <location>
        <begin position="291"/>
        <end position="324"/>
    </location>
</feature>
<dbReference type="InterPro" id="IPR006566">
    <property type="entry name" value="FBD"/>
</dbReference>
<evidence type="ECO:0000259" key="2">
    <source>
        <dbReference type="SMART" id="SM00579"/>
    </source>
</evidence>
<reference evidence="3 4" key="1">
    <citation type="journal article" date="2018" name="Science">
        <title>The opium poppy genome and morphinan production.</title>
        <authorList>
            <person name="Guo L."/>
            <person name="Winzer T."/>
            <person name="Yang X."/>
            <person name="Li Y."/>
            <person name="Ning Z."/>
            <person name="He Z."/>
            <person name="Teodor R."/>
            <person name="Lu Y."/>
            <person name="Bowser T.A."/>
            <person name="Graham I.A."/>
            <person name="Ye K."/>
        </authorList>
    </citation>
    <scope>NUCLEOTIDE SEQUENCE [LARGE SCALE GENOMIC DNA]</scope>
    <source>
        <strain evidence="4">cv. HN1</strain>
        <tissue evidence="3">Leaves</tissue>
    </source>
</reference>
<evidence type="ECO:0000256" key="1">
    <source>
        <dbReference type="SAM" id="MobiDB-lite"/>
    </source>
</evidence>
<dbReference type="InterPro" id="IPR032675">
    <property type="entry name" value="LRR_dom_sf"/>
</dbReference>
<name>A0A4Y7JUZ4_PAPSO</name>
<dbReference type="Gramene" id="RZC63618">
    <property type="protein sequence ID" value="RZC63618"/>
    <property type="gene ID" value="C5167_025391"/>
</dbReference>
<dbReference type="EMBL" id="CM010719">
    <property type="protein sequence ID" value="RZC63618.1"/>
    <property type="molecule type" value="Genomic_DNA"/>
</dbReference>
<dbReference type="AlphaFoldDB" id="A0A4Y7JUZ4"/>
<dbReference type="Pfam" id="PF23622">
    <property type="entry name" value="LRR_At1g61320_AtMIF1"/>
    <property type="match status" value="1"/>
</dbReference>
<feature type="compositionally biased region" description="Acidic residues" evidence="1">
    <location>
        <begin position="291"/>
        <end position="304"/>
    </location>
</feature>
<feature type="domain" description="FBD" evidence="2">
    <location>
        <begin position="334"/>
        <end position="406"/>
    </location>
</feature>
<gene>
    <name evidence="3" type="ORF">C5167_025391</name>
</gene>
<evidence type="ECO:0000313" key="4">
    <source>
        <dbReference type="Proteomes" id="UP000316621"/>
    </source>
</evidence>
<sequence length="410" mass="47053">MDFLDGTLHRHNISNVQKFSLLWNTHLNESRVNSWISNLIRLEIQELSLFLEQGKPFSVPLSLCSSASVLSLTLEITPNIYFPKDISFPRLKRLHLYGVKFTSNCWNEQFFSTCAVLEDLVIGFCNWIDVSSFCISNPTLKILKILNRQENEDGFRDCALKIHAPNLEYLTYKGRVAKEYLLSRFRNLVEAKIDFEDDYGATREQKIGQVAAVRKFVRTLSRVNYLSISDRTLQILSIANGFVRNLPTYHYLFKLNLTQKTTTDNALIAFLKTAPNLEFKGAIFQFTDDEVDDEDNDEGEDNHDIEDNNFGTAEGEDNNDKGNNAWEIDTVATRCIFLQLKSVSFKNFSGDPREIRWVKLILRNARTLETMMIYGDRSLDMESEQVIMAELSSLPRASASCVFKLYSHPG</sequence>
<dbReference type="SMART" id="SM00579">
    <property type="entry name" value="FBD"/>
    <property type="match status" value="1"/>
</dbReference>